<protein>
    <recommendedName>
        <fullName evidence="3">SRPBCC family protein</fullName>
    </recommendedName>
</protein>
<sequence length="167" mass="18799">MTAVLLKDWDRHLGSWVLTVETGQLARWSDDKGAGNVGWISLNRYSGAGPGFPVFCAVYADGPNLWFQAGTDRWLVDEHLTFARECDADRIACRFSLVSGSDKFITWHYTGPLGDPGNRVDPLFDGLDEELHDLRLFLARVGNNRDWRRRFVSPRDPPLPTAADQPP</sequence>
<dbReference type="EMBL" id="JBEZFP010000111">
    <property type="protein sequence ID" value="MEU8138124.1"/>
    <property type="molecule type" value="Genomic_DNA"/>
</dbReference>
<evidence type="ECO:0000313" key="1">
    <source>
        <dbReference type="EMBL" id="MEU8138124.1"/>
    </source>
</evidence>
<dbReference type="RefSeq" id="WP_358361001.1">
    <property type="nucleotide sequence ID" value="NZ_JBEZFP010000111.1"/>
</dbReference>
<keyword evidence="2" id="KW-1185">Reference proteome</keyword>
<accession>A0ABV3DT97</accession>
<proteinExistence type="predicted"/>
<comment type="caution">
    <text evidence="1">The sequence shown here is derived from an EMBL/GenBank/DDBJ whole genome shotgun (WGS) entry which is preliminary data.</text>
</comment>
<evidence type="ECO:0008006" key="3">
    <source>
        <dbReference type="Google" id="ProtNLM"/>
    </source>
</evidence>
<evidence type="ECO:0000313" key="2">
    <source>
        <dbReference type="Proteomes" id="UP001551482"/>
    </source>
</evidence>
<gene>
    <name evidence="1" type="ORF">AB0C36_32025</name>
</gene>
<organism evidence="1 2">
    <name type="scientific">Streptodolium elevatio</name>
    <dbReference type="NCBI Taxonomy" id="3157996"/>
    <lineage>
        <taxon>Bacteria</taxon>
        <taxon>Bacillati</taxon>
        <taxon>Actinomycetota</taxon>
        <taxon>Actinomycetes</taxon>
        <taxon>Kitasatosporales</taxon>
        <taxon>Streptomycetaceae</taxon>
        <taxon>Streptodolium</taxon>
    </lineage>
</organism>
<reference evidence="1 2" key="1">
    <citation type="submission" date="2024-06" db="EMBL/GenBank/DDBJ databases">
        <title>The Natural Products Discovery Center: Release of the First 8490 Sequenced Strains for Exploring Actinobacteria Biosynthetic Diversity.</title>
        <authorList>
            <person name="Kalkreuter E."/>
            <person name="Kautsar S.A."/>
            <person name="Yang D."/>
            <person name="Bader C.D."/>
            <person name="Teijaro C.N."/>
            <person name="Fluegel L."/>
            <person name="Davis C.M."/>
            <person name="Simpson J.R."/>
            <person name="Lauterbach L."/>
            <person name="Steele A.D."/>
            <person name="Gui C."/>
            <person name="Meng S."/>
            <person name="Li G."/>
            <person name="Viehrig K."/>
            <person name="Ye F."/>
            <person name="Su P."/>
            <person name="Kiefer A.F."/>
            <person name="Nichols A."/>
            <person name="Cepeda A.J."/>
            <person name="Yan W."/>
            <person name="Fan B."/>
            <person name="Jiang Y."/>
            <person name="Adhikari A."/>
            <person name="Zheng C.-J."/>
            <person name="Schuster L."/>
            <person name="Cowan T.M."/>
            <person name="Smanski M.J."/>
            <person name="Chevrette M.G."/>
            <person name="De Carvalho L.P.S."/>
            <person name="Shen B."/>
        </authorList>
    </citation>
    <scope>NUCLEOTIDE SEQUENCE [LARGE SCALE GENOMIC DNA]</scope>
    <source>
        <strain evidence="1 2">NPDC048946</strain>
    </source>
</reference>
<dbReference type="Proteomes" id="UP001551482">
    <property type="component" value="Unassembled WGS sequence"/>
</dbReference>
<name>A0ABV3DT97_9ACTN</name>